<reference evidence="5 6" key="1">
    <citation type="submission" date="2011-08" db="EMBL/GenBank/DDBJ databases">
        <authorList>
            <person name="Weinstock G."/>
            <person name="Sodergren E."/>
            <person name="Clifton S."/>
            <person name="Fulton L."/>
            <person name="Fulton B."/>
            <person name="Courtney L."/>
            <person name="Fronick C."/>
            <person name="Harrison M."/>
            <person name="Strong C."/>
            <person name="Farmer C."/>
            <person name="Delahaunty K."/>
            <person name="Markovic C."/>
            <person name="Hall O."/>
            <person name="Minx P."/>
            <person name="Tomlinson C."/>
            <person name="Mitreva M."/>
            <person name="Hou S."/>
            <person name="Chen J."/>
            <person name="Wollam A."/>
            <person name="Pepin K.H."/>
            <person name="Johnson M."/>
            <person name="Bhonagiri V."/>
            <person name="Zhang X."/>
            <person name="Suruliraj S."/>
            <person name="Warren W."/>
            <person name="Chinwalla A."/>
            <person name="Mardis E.R."/>
            <person name="Wilson R.K."/>
        </authorList>
    </citation>
    <scope>NUCLEOTIDE SEQUENCE [LARGE SCALE GENOMIC DNA]</scope>
    <source>
        <strain evidence="5 6">DP7</strain>
    </source>
</reference>
<dbReference type="AlphaFoldDB" id="G9XQR7"/>
<dbReference type="PANTHER" id="PTHR19211">
    <property type="entry name" value="ATP-BINDING TRANSPORT PROTEIN-RELATED"/>
    <property type="match status" value="1"/>
</dbReference>
<evidence type="ECO:0000256" key="3">
    <source>
        <dbReference type="ARBA" id="ARBA00022840"/>
    </source>
</evidence>
<dbReference type="PROSITE" id="PS50893">
    <property type="entry name" value="ABC_TRANSPORTER_2"/>
    <property type="match status" value="2"/>
</dbReference>
<dbReference type="InterPro" id="IPR017871">
    <property type="entry name" value="ABC_transporter-like_CS"/>
</dbReference>
<sequence length="598" mass="67225">MFSIVFFCALLPRTLKKELGQMNIVFEGVSKSYHDRMVLQNVSGGINQGEKVGLIGSNGIGKTTLARILAGAETPDQGSIEYTPPNGLIIYLQQYSDFQPGASVYEELYQAVSKNSNVYGSLDTVVKKSLHQFEIHESLWGLPAASLSGGEKTKLMLCKTLTRDFDLLILDEPTNHLDMDSAATLERIIQRIKQSVLILSHNRYLLDRVADRIWELTPSGLKAYKGNYSAYKTQKENEEKHTAKEYEKQQLRIRQLTEGIRQRRSWLAGAQKNSDYKNAAKTQASAIKAKEKELARLLSNKIPKPRQALLPAFDFINKFPVQNQKLSPLVIRASQLTKAYGDHTVFTDVSFTMGRGEKAALLGDNGAGKTTLLKILCGVDRNFQGQLSLDPALRIGYFSQEFEELDLGGTILENMKTFDKSAEDIRTLLACLLFRKNDVFKKVKGLSMGERCRVAMARLILSGANFLVLDEPTNYLDMGAKEKIEAVLERYAGGILLVSHDGYFVQRMATKIMRLEQGALKIYEGNYDDYLRKRKNEGAQNKGGLDFVTIRNRILQLECDLACLGGKLNQRLGEEDKKSLHEEYLRKAQEVNALRKLL</sequence>
<accession>G9XQR7</accession>
<dbReference type="InterPro" id="IPR003593">
    <property type="entry name" value="AAA+_ATPase"/>
</dbReference>
<evidence type="ECO:0000313" key="5">
    <source>
        <dbReference type="EMBL" id="EHL05979.1"/>
    </source>
</evidence>
<keyword evidence="2" id="KW-0547">Nucleotide-binding</keyword>
<dbReference type="CDD" id="cd03221">
    <property type="entry name" value="ABCF_EF-3"/>
    <property type="match status" value="2"/>
</dbReference>
<proteinExistence type="predicted"/>
<dbReference type="PROSITE" id="PS00211">
    <property type="entry name" value="ABC_TRANSPORTER_1"/>
    <property type="match status" value="1"/>
</dbReference>
<comment type="caution">
    <text evidence="5">The sequence shown here is derived from an EMBL/GenBank/DDBJ whole genome shotgun (WGS) entry which is preliminary data.</text>
</comment>
<dbReference type="InterPro" id="IPR050611">
    <property type="entry name" value="ABCF"/>
</dbReference>
<dbReference type="InterPro" id="IPR003439">
    <property type="entry name" value="ABC_transporter-like_ATP-bd"/>
</dbReference>
<feature type="domain" description="ABC transporter" evidence="4">
    <location>
        <begin position="24"/>
        <end position="243"/>
    </location>
</feature>
<protein>
    <submittedName>
        <fullName evidence="5">ABC transporter, ATP-binding protein</fullName>
    </submittedName>
</protein>
<dbReference type="GO" id="GO:0005524">
    <property type="term" value="F:ATP binding"/>
    <property type="evidence" value="ECO:0007669"/>
    <property type="project" value="UniProtKB-KW"/>
</dbReference>
<feature type="domain" description="ABC transporter" evidence="4">
    <location>
        <begin position="331"/>
        <end position="542"/>
    </location>
</feature>
<dbReference type="InterPro" id="IPR032781">
    <property type="entry name" value="ABC_tran_Xtn"/>
</dbReference>
<dbReference type="EMBL" id="AFZX01000089">
    <property type="protein sequence ID" value="EHL05979.1"/>
    <property type="molecule type" value="Genomic_DNA"/>
</dbReference>
<dbReference type="Proteomes" id="UP000004416">
    <property type="component" value="Unassembled WGS sequence"/>
</dbReference>
<dbReference type="GO" id="GO:0016887">
    <property type="term" value="F:ATP hydrolysis activity"/>
    <property type="evidence" value="ECO:0007669"/>
    <property type="project" value="InterPro"/>
</dbReference>
<evidence type="ECO:0000256" key="1">
    <source>
        <dbReference type="ARBA" id="ARBA00022737"/>
    </source>
</evidence>
<dbReference type="PANTHER" id="PTHR19211:SF100">
    <property type="entry name" value="RIBOSOME PROTECTION PROTEIN VMLR"/>
    <property type="match status" value="1"/>
</dbReference>
<evidence type="ECO:0000259" key="4">
    <source>
        <dbReference type="PROSITE" id="PS50893"/>
    </source>
</evidence>
<dbReference type="Gene3D" id="3.40.50.300">
    <property type="entry name" value="P-loop containing nucleotide triphosphate hydrolases"/>
    <property type="match status" value="2"/>
</dbReference>
<dbReference type="NCBIfam" id="NF000355">
    <property type="entry name" value="ribo_prot_ABC_F"/>
    <property type="match status" value="1"/>
</dbReference>
<dbReference type="PATRIC" id="fig|537010.4.peg.3092"/>
<evidence type="ECO:0000313" key="6">
    <source>
        <dbReference type="Proteomes" id="UP000004416"/>
    </source>
</evidence>
<dbReference type="SUPFAM" id="SSF52540">
    <property type="entry name" value="P-loop containing nucleoside triphosphate hydrolases"/>
    <property type="match status" value="2"/>
</dbReference>
<gene>
    <name evidence="5" type="ORF">HMPREF0322_03315</name>
</gene>
<keyword evidence="3 5" id="KW-0067">ATP-binding</keyword>
<organism evidence="5 6">
    <name type="scientific">Desulfitobacterium hafniense DP7</name>
    <dbReference type="NCBI Taxonomy" id="537010"/>
    <lineage>
        <taxon>Bacteria</taxon>
        <taxon>Bacillati</taxon>
        <taxon>Bacillota</taxon>
        <taxon>Clostridia</taxon>
        <taxon>Eubacteriales</taxon>
        <taxon>Desulfitobacteriaceae</taxon>
        <taxon>Desulfitobacterium</taxon>
    </lineage>
</organism>
<dbReference type="InterPro" id="IPR027417">
    <property type="entry name" value="P-loop_NTPase"/>
</dbReference>
<name>G9XQR7_DESHA</name>
<dbReference type="Pfam" id="PF00005">
    <property type="entry name" value="ABC_tran"/>
    <property type="match status" value="2"/>
</dbReference>
<evidence type="ECO:0000256" key="2">
    <source>
        <dbReference type="ARBA" id="ARBA00022741"/>
    </source>
</evidence>
<dbReference type="Pfam" id="PF12848">
    <property type="entry name" value="ABC_tran_Xtn"/>
    <property type="match status" value="1"/>
</dbReference>
<keyword evidence="1" id="KW-0677">Repeat</keyword>
<dbReference type="HOGENOM" id="CLU_000604_36_0_9"/>
<dbReference type="SMART" id="SM00382">
    <property type="entry name" value="AAA"/>
    <property type="match status" value="2"/>
</dbReference>